<organism evidence="1 2">
    <name type="scientific">Nephila pilipes</name>
    <name type="common">Giant wood spider</name>
    <name type="synonym">Nephila maculata</name>
    <dbReference type="NCBI Taxonomy" id="299642"/>
    <lineage>
        <taxon>Eukaryota</taxon>
        <taxon>Metazoa</taxon>
        <taxon>Ecdysozoa</taxon>
        <taxon>Arthropoda</taxon>
        <taxon>Chelicerata</taxon>
        <taxon>Arachnida</taxon>
        <taxon>Araneae</taxon>
        <taxon>Araneomorphae</taxon>
        <taxon>Entelegynae</taxon>
        <taxon>Araneoidea</taxon>
        <taxon>Nephilidae</taxon>
        <taxon>Nephila</taxon>
    </lineage>
</organism>
<protein>
    <submittedName>
        <fullName evidence="1">Uncharacterized protein</fullName>
    </submittedName>
</protein>
<gene>
    <name evidence="1" type="ORF">NPIL_622301</name>
</gene>
<keyword evidence="2" id="KW-1185">Reference proteome</keyword>
<evidence type="ECO:0000313" key="1">
    <source>
        <dbReference type="EMBL" id="GFU24941.1"/>
    </source>
</evidence>
<accession>A0A8X6UJZ4</accession>
<comment type="caution">
    <text evidence="1">The sequence shown here is derived from an EMBL/GenBank/DDBJ whole genome shotgun (WGS) entry which is preliminary data.</text>
</comment>
<dbReference type="AlphaFoldDB" id="A0A8X6UJZ4"/>
<dbReference type="Proteomes" id="UP000887013">
    <property type="component" value="Unassembled WGS sequence"/>
</dbReference>
<sequence length="161" mass="18121">MVLYIVRIILGELQGIQTKEVSKFSTRSKCFDYAVTRDIFCPASSLKLNDSGGHLSSNKIAHPYLNHRSTEGRILCVVHPTKYSLNGQLTFWKQAFLPQKLFKDPRTSITLRMTSPCQTTGAEMLTSFLLPGRRRGNLDLTDNGLFHYARPLLVALCVVCD</sequence>
<proteinExistence type="predicted"/>
<reference evidence="1" key="1">
    <citation type="submission" date="2020-08" db="EMBL/GenBank/DDBJ databases">
        <title>Multicomponent nature underlies the extraordinary mechanical properties of spider dragline silk.</title>
        <authorList>
            <person name="Kono N."/>
            <person name="Nakamura H."/>
            <person name="Mori M."/>
            <person name="Yoshida Y."/>
            <person name="Ohtoshi R."/>
            <person name="Malay A.D."/>
            <person name="Moran D.A.P."/>
            <person name="Tomita M."/>
            <person name="Numata K."/>
            <person name="Arakawa K."/>
        </authorList>
    </citation>
    <scope>NUCLEOTIDE SEQUENCE</scope>
</reference>
<name>A0A8X6UJZ4_NEPPI</name>
<dbReference type="EMBL" id="BMAW01032288">
    <property type="protein sequence ID" value="GFU24941.1"/>
    <property type="molecule type" value="Genomic_DNA"/>
</dbReference>
<evidence type="ECO:0000313" key="2">
    <source>
        <dbReference type="Proteomes" id="UP000887013"/>
    </source>
</evidence>